<organism evidence="2 3">
    <name type="scientific">Folsomia candida</name>
    <name type="common">Springtail</name>
    <dbReference type="NCBI Taxonomy" id="158441"/>
    <lineage>
        <taxon>Eukaryota</taxon>
        <taxon>Metazoa</taxon>
        <taxon>Ecdysozoa</taxon>
        <taxon>Arthropoda</taxon>
        <taxon>Hexapoda</taxon>
        <taxon>Collembola</taxon>
        <taxon>Entomobryomorpha</taxon>
        <taxon>Isotomoidea</taxon>
        <taxon>Isotomidae</taxon>
        <taxon>Proisotominae</taxon>
        <taxon>Folsomia</taxon>
    </lineage>
</organism>
<dbReference type="AlphaFoldDB" id="A0A226DYY5"/>
<gene>
    <name evidence="2" type="ORF">Fcan01_14836</name>
</gene>
<proteinExistence type="predicted"/>
<sequence>MLRNLVLVCVLVGVVVAKNHIQDQTIYKILNKSDNGALTITSDNSGTDDMKVRVQSWSDAAGQKWKSKQPLLAKSFEFKPTSNDQIRLDADSLSNVYARMVSGQDTKSWYVKDMGEGVFQIKNYVSGTCIASQGLTKPVKLMSCDNSPPQQWTFTPL</sequence>
<evidence type="ECO:0000313" key="3">
    <source>
        <dbReference type="Proteomes" id="UP000198287"/>
    </source>
</evidence>
<protein>
    <submittedName>
        <fullName evidence="2">Uncharacterized protein</fullName>
    </submittedName>
</protein>
<name>A0A226DYY5_FOLCA</name>
<dbReference type="CDD" id="cd00161">
    <property type="entry name" value="beta-trefoil_Ricin-like"/>
    <property type="match status" value="1"/>
</dbReference>
<dbReference type="SUPFAM" id="SSF50370">
    <property type="entry name" value="Ricin B-like lectins"/>
    <property type="match status" value="1"/>
</dbReference>
<feature type="signal peptide" evidence="1">
    <location>
        <begin position="1"/>
        <end position="17"/>
    </location>
</feature>
<dbReference type="Gene3D" id="2.80.10.50">
    <property type="match status" value="1"/>
</dbReference>
<feature type="chain" id="PRO_5013325159" evidence="1">
    <location>
        <begin position="18"/>
        <end position="157"/>
    </location>
</feature>
<comment type="caution">
    <text evidence="2">The sequence shown here is derived from an EMBL/GenBank/DDBJ whole genome shotgun (WGS) entry which is preliminary data.</text>
</comment>
<dbReference type="EMBL" id="LNIX01000009">
    <property type="protein sequence ID" value="OXA49947.1"/>
    <property type="molecule type" value="Genomic_DNA"/>
</dbReference>
<dbReference type="Proteomes" id="UP000198287">
    <property type="component" value="Unassembled WGS sequence"/>
</dbReference>
<evidence type="ECO:0000256" key="1">
    <source>
        <dbReference type="SAM" id="SignalP"/>
    </source>
</evidence>
<dbReference type="InterPro" id="IPR035992">
    <property type="entry name" value="Ricin_B-like_lectins"/>
</dbReference>
<accession>A0A226DYY5</accession>
<keyword evidence="1" id="KW-0732">Signal</keyword>
<dbReference type="PROSITE" id="PS50231">
    <property type="entry name" value="RICIN_B_LECTIN"/>
    <property type="match status" value="1"/>
</dbReference>
<evidence type="ECO:0000313" key="2">
    <source>
        <dbReference type="EMBL" id="OXA49947.1"/>
    </source>
</evidence>
<keyword evidence="3" id="KW-1185">Reference proteome</keyword>
<reference evidence="2 3" key="1">
    <citation type="submission" date="2015-12" db="EMBL/GenBank/DDBJ databases">
        <title>The genome of Folsomia candida.</title>
        <authorList>
            <person name="Faddeeva A."/>
            <person name="Derks M.F."/>
            <person name="Anvar Y."/>
            <person name="Smit S."/>
            <person name="Van Straalen N."/>
            <person name="Roelofs D."/>
        </authorList>
    </citation>
    <scope>NUCLEOTIDE SEQUENCE [LARGE SCALE GENOMIC DNA]</scope>
    <source>
        <strain evidence="2 3">VU population</strain>
        <tissue evidence="2">Whole body</tissue>
    </source>
</reference>